<dbReference type="GO" id="GO:0016020">
    <property type="term" value="C:membrane"/>
    <property type="evidence" value="ECO:0007669"/>
    <property type="project" value="UniProtKB-SubCell"/>
</dbReference>
<protein>
    <submittedName>
        <fullName evidence="10">Lactose permease</fullName>
    </submittedName>
</protein>
<dbReference type="PRINTS" id="PR00171">
    <property type="entry name" value="SUGRTRNSPORT"/>
</dbReference>
<keyword evidence="4 8" id="KW-0812">Transmembrane</keyword>
<keyword evidence="11" id="KW-1185">Reference proteome</keyword>
<feature type="transmembrane region" description="Helical" evidence="8">
    <location>
        <begin position="316"/>
        <end position="333"/>
    </location>
</feature>
<keyword evidence="3 7" id="KW-0813">Transport</keyword>
<organism evidence="10 11">
    <name type="scientific">Colletotrichum spaethianum</name>
    <dbReference type="NCBI Taxonomy" id="700344"/>
    <lineage>
        <taxon>Eukaryota</taxon>
        <taxon>Fungi</taxon>
        <taxon>Dikarya</taxon>
        <taxon>Ascomycota</taxon>
        <taxon>Pezizomycotina</taxon>
        <taxon>Sordariomycetes</taxon>
        <taxon>Hypocreomycetidae</taxon>
        <taxon>Glomerellales</taxon>
        <taxon>Glomerellaceae</taxon>
        <taxon>Colletotrichum</taxon>
        <taxon>Colletotrichum spaethianum species complex</taxon>
    </lineage>
</organism>
<feature type="transmembrane region" description="Helical" evidence="8">
    <location>
        <begin position="373"/>
        <end position="397"/>
    </location>
</feature>
<keyword evidence="6 8" id="KW-0472">Membrane</keyword>
<dbReference type="AlphaFoldDB" id="A0AA37UQC3"/>
<evidence type="ECO:0000256" key="6">
    <source>
        <dbReference type="ARBA" id="ARBA00023136"/>
    </source>
</evidence>
<comment type="caution">
    <text evidence="10">The sequence shown here is derived from an EMBL/GenBank/DDBJ whole genome shotgun (WGS) entry which is preliminary data.</text>
</comment>
<feature type="domain" description="Major facilitator superfamily (MFS) profile" evidence="9">
    <location>
        <begin position="23"/>
        <end position="461"/>
    </location>
</feature>
<dbReference type="InterPro" id="IPR036259">
    <property type="entry name" value="MFS_trans_sf"/>
</dbReference>
<dbReference type="PANTHER" id="PTHR48022">
    <property type="entry name" value="PLASTIDIC GLUCOSE TRANSPORTER 4"/>
    <property type="match status" value="1"/>
</dbReference>
<feature type="transmembrane region" description="Helical" evidence="8">
    <location>
        <begin position="150"/>
        <end position="172"/>
    </location>
</feature>
<dbReference type="RefSeq" id="XP_049134550.1">
    <property type="nucleotide sequence ID" value="XM_049278593.1"/>
</dbReference>
<dbReference type="InterPro" id="IPR003663">
    <property type="entry name" value="Sugar/inositol_transpt"/>
</dbReference>
<feature type="transmembrane region" description="Helical" evidence="8">
    <location>
        <begin position="56"/>
        <end position="79"/>
    </location>
</feature>
<dbReference type="NCBIfam" id="TIGR00879">
    <property type="entry name" value="SP"/>
    <property type="match status" value="1"/>
</dbReference>
<reference evidence="10 11" key="1">
    <citation type="submission" date="2022-03" db="EMBL/GenBank/DDBJ databases">
        <title>Genome data of Colletotrichum spp.</title>
        <authorList>
            <person name="Utami Y.D."/>
            <person name="Hiruma K."/>
        </authorList>
    </citation>
    <scope>NUCLEOTIDE SEQUENCE [LARGE SCALE GENOMIC DNA]</scope>
    <source>
        <strain evidence="10 11">MAFF 239500</strain>
    </source>
</reference>
<dbReference type="Proteomes" id="UP001055115">
    <property type="component" value="Unassembled WGS sequence"/>
</dbReference>
<gene>
    <name evidence="10" type="ORF">ColSpa_12381</name>
</gene>
<evidence type="ECO:0000256" key="2">
    <source>
        <dbReference type="ARBA" id="ARBA00010992"/>
    </source>
</evidence>
<comment type="similarity">
    <text evidence="2 7">Belongs to the major facilitator superfamily. Sugar transporter (TC 2.A.1.1) family.</text>
</comment>
<evidence type="ECO:0000256" key="7">
    <source>
        <dbReference type="RuleBase" id="RU003346"/>
    </source>
</evidence>
<evidence type="ECO:0000313" key="11">
    <source>
        <dbReference type="Proteomes" id="UP001055115"/>
    </source>
</evidence>
<feature type="transmembrane region" description="Helical" evidence="8">
    <location>
        <begin position="409"/>
        <end position="432"/>
    </location>
</feature>
<dbReference type="PROSITE" id="PS50850">
    <property type="entry name" value="MFS"/>
    <property type="match status" value="1"/>
</dbReference>
<dbReference type="SUPFAM" id="SSF103473">
    <property type="entry name" value="MFS general substrate transporter"/>
    <property type="match status" value="1"/>
</dbReference>
<dbReference type="FunFam" id="1.20.1250.20:FF:000134">
    <property type="entry name" value="MFS sugar transporter protein"/>
    <property type="match status" value="1"/>
</dbReference>
<dbReference type="InterPro" id="IPR005828">
    <property type="entry name" value="MFS_sugar_transport-like"/>
</dbReference>
<feature type="transmembrane region" description="Helical" evidence="8">
    <location>
        <begin position="438"/>
        <end position="457"/>
    </location>
</feature>
<proteinExistence type="inferred from homology"/>
<evidence type="ECO:0000259" key="9">
    <source>
        <dbReference type="PROSITE" id="PS50850"/>
    </source>
</evidence>
<dbReference type="InterPro" id="IPR020846">
    <property type="entry name" value="MFS_dom"/>
</dbReference>
<evidence type="ECO:0000256" key="8">
    <source>
        <dbReference type="SAM" id="Phobius"/>
    </source>
</evidence>
<dbReference type="InterPro" id="IPR050360">
    <property type="entry name" value="MFS_Sugar_Transporters"/>
</dbReference>
<accession>A0AA37UQC3</accession>
<dbReference type="Gene3D" id="1.20.1250.20">
    <property type="entry name" value="MFS general substrate transporter like domains"/>
    <property type="match status" value="1"/>
</dbReference>
<feature type="transmembrane region" description="Helical" evidence="8">
    <location>
        <begin position="275"/>
        <end position="296"/>
    </location>
</feature>
<dbReference type="Pfam" id="PF00083">
    <property type="entry name" value="Sugar_tr"/>
    <property type="match status" value="1"/>
</dbReference>
<dbReference type="PANTHER" id="PTHR48022:SF31">
    <property type="entry name" value="HEXOSE TRANSPORTER"/>
    <property type="match status" value="1"/>
</dbReference>
<dbReference type="GO" id="GO:0005351">
    <property type="term" value="F:carbohydrate:proton symporter activity"/>
    <property type="evidence" value="ECO:0007669"/>
    <property type="project" value="TreeGrafter"/>
</dbReference>
<evidence type="ECO:0000313" key="10">
    <source>
        <dbReference type="EMBL" id="GKT52200.1"/>
    </source>
</evidence>
<evidence type="ECO:0000256" key="4">
    <source>
        <dbReference type="ARBA" id="ARBA00022692"/>
    </source>
</evidence>
<name>A0AA37UQC3_9PEZI</name>
<evidence type="ECO:0000256" key="5">
    <source>
        <dbReference type="ARBA" id="ARBA00022989"/>
    </source>
</evidence>
<comment type="subcellular location">
    <subcellularLocation>
        <location evidence="1">Membrane</location>
        <topology evidence="1">Multi-pass membrane protein</topology>
    </subcellularLocation>
</comment>
<sequence>MTEVTEVSQKSQGIGLTKPMVMVCLTAAINCASVGYDSSMMSSINILSSFKKEFGITTNLLGLLTAVSNLGGIVGGLFAGHVVDRWGRKGGIFISSTLVFVSCILLSTSTTRAQFFVGRVLVGVAKAIDIAAVPTYLVELAPPSSRGFVGGLYWACWLLGAIISSAVGYGARSVAGEWSWRLICICMAGPALGCIALLPFIPESPRWLISKGQVSKGLEVLTEYHGNGDATHPMVTAQFREINETIALEKESQFESYAAWWKAFAKSKSNRHRSFILLTLGIFEQTVGSSIITFYLSQVLNLAGITSEREQFAINLGQNCVAFVSALTGICLIDKLGRVPMLTAGTAFCAAVLACMAGLTADQTGNAAGRNGIIAMVFLFQMGYSSTWTPLSFSYCAEVLNFTIRAKGMAFYCIFTSSAGFFNQYVIPIGLAGIGWRFYIVGVIWNTLMALVIYFTYMETKGLTLEQIDKRFNGIPRDQLDDVIEAYDGGKPISEDEFDHKSEAMIIPTDVKT</sequence>
<feature type="transmembrane region" description="Helical" evidence="8">
    <location>
        <begin position="91"/>
        <end position="110"/>
    </location>
</feature>
<evidence type="ECO:0000256" key="3">
    <source>
        <dbReference type="ARBA" id="ARBA00022448"/>
    </source>
</evidence>
<evidence type="ECO:0000256" key="1">
    <source>
        <dbReference type="ARBA" id="ARBA00004141"/>
    </source>
</evidence>
<keyword evidence="5 8" id="KW-1133">Transmembrane helix</keyword>
<dbReference type="EMBL" id="BQXU01000063">
    <property type="protein sequence ID" value="GKT52200.1"/>
    <property type="molecule type" value="Genomic_DNA"/>
</dbReference>
<feature type="transmembrane region" description="Helical" evidence="8">
    <location>
        <begin position="340"/>
        <end position="361"/>
    </location>
</feature>
<feature type="transmembrane region" description="Helical" evidence="8">
    <location>
        <begin position="116"/>
        <end position="138"/>
    </location>
</feature>
<dbReference type="GeneID" id="73333183"/>